<evidence type="ECO:0000313" key="1">
    <source>
        <dbReference type="EMBL" id="GGK47265.1"/>
    </source>
</evidence>
<keyword evidence="2" id="KW-1185">Reference proteome</keyword>
<evidence type="ECO:0000313" key="2">
    <source>
        <dbReference type="Proteomes" id="UP000637788"/>
    </source>
</evidence>
<protein>
    <recommendedName>
        <fullName evidence="3">Secreted protein</fullName>
    </recommendedName>
</protein>
<organism evidence="1 2">
    <name type="scientific">Streptomyces flaveus</name>
    <dbReference type="NCBI Taxonomy" id="66370"/>
    <lineage>
        <taxon>Bacteria</taxon>
        <taxon>Bacillati</taxon>
        <taxon>Actinomycetota</taxon>
        <taxon>Actinomycetes</taxon>
        <taxon>Kitasatosporales</taxon>
        <taxon>Streptomycetaceae</taxon>
        <taxon>Streptomyces</taxon>
        <taxon>Streptomyces aurantiacus group</taxon>
    </lineage>
</organism>
<reference evidence="1" key="1">
    <citation type="journal article" date="2014" name="Int. J. Syst. Evol. Microbiol.">
        <title>Complete genome sequence of Corynebacterium casei LMG S-19264T (=DSM 44701T), isolated from a smear-ripened cheese.</title>
        <authorList>
            <consortium name="US DOE Joint Genome Institute (JGI-PGF)"/>
            <person name="Walter F."/>
            <person name="Albersmeier A."/>
            <person name="Kalinowski J."/>
            <person name="Ruckert C."/>
        </authorList>
    </citation>
    <scope>NUCLEOTIDE SEQUENCE</scope>
    <source>
        <strain evidence="1">JCM 3035</strain>
    </source>
</reference>
<comment type="caution">
    <text evidence="1">The sequence shown here is derived from an EMBL/GenBank/DDBJ whole genome shotgun (WGS) entry which is preliminary data.</text>
</comment>
<name>A0A917QEZ0_9ACTN</name>
<accession>A0A917QEZ0</accession>
<dbReference type="EMBL" id="BMPQ01000001">
    <property type="protein sequence ID" value="GGK47265.1"/>
    <property type="molecule type" value="Genomic_DNA"/>
</dbReference>
<gene>
    <name evidence="1" type="ORF">GCM10010094_04100</name>
</gene>
<proteinExistence type="predicted"/>
<sequence length="135" mass="14429">MLREGTTVDKSAIRRHMALGVAVLTASGLLSLAGTGTAEAAALCSGRKVRTLPFSTGSVQIYKKRGYVCAVTLRERQGTRTYMSVSVRAWRARPAVNKGLFKHHAGPVTVHAGHRRVLIKGTVGSDSASSGWIRL</sequence>
<dbReference type="Proteomes" id="UP000637788">
    <property type="component" value="Unassembled WGS sequence"/>
</dbReference>
<reference evidence="1" key="2">
    <citation type="submission" date="2020-09" db="EMBL/GenBank/DDBJ databases">
        <authorList>
            <person name="Sun Q."/>
            <person name="Ohkuma M."/>
        </authorList>
    </citation>
    <scope>NUCLEOTIDE SEQUENCE</scope>
    <source>
        <strain evidence="1">JCM 3035</strain>
    </source>
</reference>
<dbReference type="AlphaFoldDB" id="A0A917QEZ0"/>
<evidence type="ECO:0008006" key="3">
    <source>
        <dbReference type="Google" id="ProtNLM"/>
    </source>
</evidence>